<evidence type="ECO:0000313" key="4">
    <source>
        <dbReference type="Proteomes" id="UP000606974"/>
    </source>
</evidence>
<proteinExistence type="predicted"/>
<accession>A0A8H7AKW2</accession>
<feature type="compositionally biased region" description="Basic and acidic residues" evidence="2">
    <location>
        <begin position="182"/>
        <end position="203"/>
    </location>
</feature>
<name>A0A8H7AKW2_9EURO</name>
<evidence type="ECO:0000256" key="1">
    <source>
        <dbReference type="SAM" id="Coils"/>
    </source>
</evidence>
<dbReference type="EMBL" id="JAACFV010000047">
    <property type="protein sequence ID" value="KAF7508966.1"/>
    <property type="molecule type" value="Genomic_DNA"/>
</dbReference>
<protein>
    <submittedName>
        <fullName evidence="3">Uncharacterized protein</fullName>
    </submittedName>
</protein>
<feature type="region of interest" description="Disordered" evidence="2">
    <location>
        <begin position="182"/>
        <end position="207"/>
    </location>
</feature>
<dbReference type="PANTHER" id="PTHR22705:SF0">
    <property type="entry name" value="ZZ-TYPE ZINC FINGER-CONTAINING PROTEIN 3"/>
    <property type="match status" value="1"/>
</dbReference>
<gene>
    <name evidence="3" type="ORF">GJ744_008522</name>
</gene>
<feature type="compositionally biased region" description="Basic and acidic residues" evidence="2">
    <location>
        <begin position="136"/>
        <end position="154"/>
    </location>
</feature>
<keyword evidence="1" id="KW-0175">Coiled coil</keyword>
<dbReference type="Proteomes" id="UP000606974">
    <property type="component" value="Unassembled WGS sequence"/>
</dbReference>
<dbReference type="AlphaFoldDB" id="A0A8H7AKW2"/>
<dbReference type="OrthoDB" id="20473at2759"/>
<dbReference type="PANTHER" id="PTHR22705">
    <property type="entry name" value="ZINC FINGER, ZZ DOMAIN CONTAINING 3"/>
    <property type="match status" value="1"/>
</dbReference>
<comment type="caution">
    <text evidence="3">The sequence shown here is derived from an EMBL/GenBank/DDBJ whole genome shotgun (WGS) entry which is preliminary data.</text>
</comment>
<feature type="region of interest" description="Disordered" evidence="2">
    <location>
        <begin position="1"/>
        <end position="61"/>
    </location>
</feature>
<sequence length="234" mass="25925">MPSPTHLANLEDLPVSQNLGQDTRRPSYSPVTPTLQDGPSLADFPKRKQPDFVEEPDPVPISLDENSDAIALKAALSILLLQKQQSQRDIKQLEKMKAGANSEPEAFIDALKTGKLSKAPPQALVDIEVDGDGSDDGEKADQTTTESDKPDHDFGQFPNPQNVIRCPPINWAKYHVVGEPLDRLHEEQRQRPEPGHPRRDEYGRPPVHVIAAPYRPFVDSLDLTHGSTRREGGE</sequence>
<feature type="coiled-coil region" evidence="1">
    <location>
        <begin position="76"/>
        <end position="103"/>
    </location>
</feature>
<dbReference type="InterPro" id="IPR037830">
    <property type="entry name" value="ZZZ3"/>
</dbReference>
<evidence type="ECO:0000256" key="2">
    <source>
        <dbReference type="SAM" id="MobiDB-lite"/>
    </source>
</evidence>
<keyword evidence="4" id="KW-1185">Reference proteome</keyword>
<reference evidence="3" key="1">
    <citation type="submission" date="2020-02" db="EMBL/GenBank/DDBJ databases">
        <authorList>
            <person name="Palmer J.M."/>
        </authorList>
    </citation>
    <scope>NUCLEOTIDE SEQUENCE</scope>
    <source>
        <strain evidence="3">EPUS1.4</strain>
        <tissue evidence="3">Thallus</tissue>
    </source>
</reference>
<organism evidence="3 4">
    <name type="scientific">Endocarpon pusillum</name>
    <dbReference type="NCBI Taxonomy" id="364733"/>
    <lineage>
        <taxon>Eukaryota</taxon>
        <taxon>Fungi</taxon>
        <taxon>Dikarya</taxon>
        <taxon>Ascomycota</taxon>
        <taxon>Pezizomycotina</taxon>
        <taxon>Eurotiomycetes</taxon>
        <taxon>Chaetothyriomycetidae</taxon>
        <taxon>Verrucariales</taxon>
        <taxon>Verrucariaceae</taxon>
        <taxon>Endocarpon</taxon>
    </lineage>
</organism>
<feature type="region of interest" description="Disordered" evidence="2">
    <location>
        <begin position="112"/>
        <end position="162"/>
    </location>
</feature>
<evidence type="ECO:0000313" key="3">
    <source>
        <dbReference type="EMBL" id="KAF7508966.1"/>
    </source>
</evidence>